<feature type="compositionally biased region" description="Low complexity" evidence="2">
    <location>
        <begin position="513"/>
        <end position="526"/>
    </location>
</feature>
<feature type="compositionally biased region" description="Polar residues" evidence="2">
    <location>
        <begin position="386"/>
        <end position="395"/>
    </location>
</feature>
<feature type="region of interest" description="Disordered" evidence="2">
    <location>
        <begin position="1283"/>
        <end position="1306"/>
    </location>
</feature>
<name>A0ABS4TUT9_9PSEU</name>
<feature type="compositionally biased region" description="Basic and acidic residues" evidence="2">
    <location>
        <begin position="459"/>
        <end position="488"/>
    </location>
</feature>
<reference evidence="4 5" key="1">
    <citation type="submission" date="2021-03" db="EMBL/GenBank/DDBJ databases">
        <title>Sequencing the genomes of 1000 actinobacteria strains.</title>
        <authorList>
            <person name="Klenk H.-P."/>
        </authorList>
    </citation>
    <scope>NUCLEOTIDE SEQUENCE [LARGE SCALE GENOMIC DNA]</scope>
    <source>
        <strain evidence="4 5">DSM 46670</strain>
    </source>
</reference>
<keyword evidence="3" id="KW-0732">Signal</keyword>
<protein>
    <recommendedName>
        <fullName evidence="6">Methyl-accepting transducer domain-containing protein</fullName>
    </recommendedName>
</protein>
<dbReference type="PANTHER" id="PTHR21713">
    <property type="entry name" value="NASCENT POLYPEPTIDE ASSOCIATED COMPLEX ALPHA SUBUNIT-RELATED"/>
    <property type="match status" value="1"/>
</dbReference>
<feature type="chain" id="PRO_5046307335" description="Methyl-accepting transducer domain-containing protein" evidence="3">
    <location>
        <begin position="19"/>
        <end position="1306"/>
    </location>
</feature>
<feature type="coiled-coil region" evidence="1">
    <location>
        <begin position="223"/>
        <end position="260"/>
    </location>
</feature>
<keyword evidence="1" id="KW-0175">Coiled coil</keyword>
<feature type="compositionally biased region" description="Basic and acidic residues" evidence="2">
    <location>
        <begin position="527"/>
        <end position="548"/>
    </location>
</feature>
<evidence type="ECO:0000313" key="4">
    <source>
        <dbReference type="EMBL" id="MBP2328138.1"/>
    </source>
</evidence>
<dbReference type="RefSeq" id="WP_307855499.1">
    <property type="nucleotide sequence ID" value="NZ_JAGINW010000001.1"/>
</dbReference>
<gene>
    <name evidence="4" type="ORF">JOF56_008523</name>
</gene>
<evidence type="ECO:0008006" key="6">
    <source>
        <dbReference type="Google" id="ProtNLM"/>
    </source>
</evidence>
<accession>A0ABS4TUT9</accession>
<comment type="caution">
    <text evidence="4">The sequence shown here is derived from an EMBL/GenBank/DDBJ whole genome shotgun (WGS) entry which is preliminary data.</text>
</comment>
<feature type="region of interest" description="Disordered" evidence="2">
    <location>
        <begin position="577"/>
        <end position="611"/>
    </location>
</feature>
<dbReference type="EMBL" id="JAGINW010000001">
    <property type="protein sequence ID" value="MBP2328138.1"/>
    <property type="molecule type" value="Genomic_DNA"/>
</dbReference>
<feature type="compositionally biased region" description="Basic and acidic residues" evidence="2">
    <location>
        <begin position="926"/>
        <end position="956"/>
    </location>
</feature>
<feature type="region of interest" description="Disordered" evidence="2">
    <location>
        <begin position="919"/>
        <end position="974"/>
    </location>
</feature>
<evidence type="ECO:0000256" key="2">
    <source>
        <dbReference type="SAM" id="MobiDB-lite"/>
    </source>
</evidence>
<feature type="compositionally biased region" description="Basic and acidic residues" evidence="2">
    <location>
        <begin position="585"/>
        <end position="595"/>
    </location>
</feature>
<dbReference type="InterPro" id="IPR032722">
    <property type="entry name" value="Deaminase_XOO_2897"/>
</dbReference>
<feature type="compositionally biased region" description="Low complexity" evidence="2">
    <location>
        <begin position="647"/>
        <end position="662"/>
    </location>
</feature>
<dbReference type="InterPro" id="IPR016641">
    <property type="entry name" value="EGD2/NACA0like"/>
</dbReference>
<evidence type="ECO:0000256" key="3">
    <source>
        <dbReference type="SAM" id="SignalP"/>
    </source>
</evidence>
<evidence type="ECO:0000256" key="1">
    <source>
        <dbReference type="SAM" id="Coils"/>
    </source>
</evidence>
<feature type="compositionally biased region" description="Low complexity" evidence="2">
    <location>
        <begin position="489"/>
        <end position="505"/>
    </location>
</feature>
<feature type="region of interest" description="Disordered" evidence="2">
    <location>
        <begin position="27"/>
        <end position="55"/>
    </location>
</feature>
<sequence>MKVRLRTFLLFLSFVVFAALIDPAAAAANDPPPAPPPSTPARPMPENPYKPWDGDAGVPDLVGDKVTRQVVFDNAELAEDPEVRDAAKAALDEGTVQALRKFLETGLDQAKARAAARKAETARQNRIAIQAMAGTGGPIFNAEVQRVLAGTDGDRADFLAYGKDVARVRDQQVAEGNQARADQLRARVTALVGSAGPNVKQAAQNALNAGDAAIAEFLRTGYLEAARKDAEAREKQLRDQEAAERAAEELSEVARRAARAMTARRNLVVAHGNSVRALQRSANAMILAANESRKAEQILAANNASGQHPPDSFNQVKAEVARQLTNARNAATDAESAAATATVEANVLVETGFTYGTQWADMARGVSAAARAVILATETAQHSIDATQATDQARNAQEKAERHAEQARKWHEHAKEHALAAAAVAEAARVQADAAKTAADRARQARVDAESAAEAARLAAERTRAHKQTAVDERDKAKAARRVADAERTNAANARARADAAANEARNARGEAQRQASIAAAANGRANEQEGLARDADGRAQKEEGLAREARDRAYAAEKGLQTAQAKAEALTAAEAAARGTSAEQDARKAADQARTEATNARTAATNARNAANQATGAAVVAREAAGEATRAAARARAAAQQAQAAAQAANHAATQAEASAAETHKHATQANVKATEATENETKAAEAARSAVALAEQAAREAVQSLRAAERTRAEADAAFNESVSAATQANMALRASTAASSSSAAIREPANTAITVVAPFVGSDLDADFVILVANQARAVGAEQAAAARLRATEAAAAAIRAADAARDAREEVKPAFEAAARAAKSSSEAAKFAADAQQYAANAAVDGAAARAAGERANQYDSQARADALAARNAANEANANAAIAGRSAAQAEREAAAARDAATRAENDARLANEAATNAENSAREAEAAAERAEAHARSAAEAAARAREHATEAQQAADRAEDAERKAQDEARKLIAQQTAAGLEPLTVEEITVLQKTELGREELAEYQQAAQEAANGGSVTSFLLEIGADVILEVIGWNDAQKCFSEGNIEACLWTVFNVLSFAAIFLKLPRLTAAVVKVIANIGKWLDKSKFFKKIVGKAKSWFKKAAEWCEISGGRAAAVQEIIFSCGPIEYDSDPLSAIAVDARIHSGYHDNGRNIAVAYVEGWVNDNGKFPNYVIGLSGANGNQDYHSEQHILDQLAAKGQHPLQVEALYSEREPCRRCKDGPVSKMSNAKVSYSVPYKNVGDKGIETEEDAKKANADYTVKLKEMIRKAFWRRGHSRGTQTEEETAEQKVLVGAGN</sequence>
<feature type="region of interest" description="Disordered" evidence="2">
    <location>
        <begin position="647"/>
        <end position="685"/>
    </location>
</feature>
<feature type="region of interest" description="Disordered" evidence="2">
    <location>
        <begin position="386"/>
        <end position="409"/>
    </location>
</feature>
<keyword evidence="5" id="KW-1185">Reference proteome</keyword>
<organism evidence="4 5">
    <name type="scientific">Kibdelosporangium banguiense</name>
    <dbReference type="NCBI Taxonomy" id="1365924"/>
    <lineage>
        <taxon>Bacteria</taxon>
        <taxon>Bacillati</taxon>
        <taxon>Actinomycetota</taxon>
        <taxon>Actinomycetes</taxon>
        <taxon>Pseudonocardiales</taxon>
        <taxon>Pseudonocardiaceae</taxon>
        <taxon>Kibdelosporangium</taxon>
    </lineage>
</organism>
<proteinExistence type="predicted"/>
<feature type="region of interest" description="Disordered" evidence="2">
    <location>
        <begin position="457"/>
        <end position="548"/>
    </location>
</feature>
<feature type="compositionally biased region" description="Basic and acidic residues" evidence="2">
    <location>
        <begin position="396"/>
        <end position="409"/>
    </location>
</feature>
<dbReference type="Proteomes" id="UP001519332">
    <property type="component" value="Unassembled WGS sequence"/>
</dbReference>
<dbReference type="Pfam" id="PF14440">
    <property type="entry name" value="XOO_2897-deam"/>
    <property type="match status" value="1"/>
</dbReference>
<evidence type="ECO:0000313" key="5">
    <source>
        <dbReference type="Proteomes" id="UP001519332"/>
    </source>
</evidence>
<feature type="signal peptide" evidence="3">
    <location>
        <begin position="1"/>
        <end position="18"/>
    </location>
</feature>
<feature type="compositionally biased region" description="Basic and acidic residues" evidence="2">
    <location>
        <begin position="963"/>
        <end position="974"/>
    </location>
</feature>
<feature type="compositionally biased region" description="Pro residues" evidence="2">
    <location>
        <begin position="30"/>
        <end position="48"/>
    </location>
</feature>
<feature type="compositionally biased region" description="Low complexity" evidence="2">
    <location>
        <begin position="596"/>
        <end position="611"/>
    </location>
</feature>